<dbReference type="EMBL" id="LN885086">
    <property type="protein sequence ID" value="CUQ67244.1"/>
    <property type="molecule type" value="Genomic_DNA"/>
</dbReference>
<dbReference type="STRING" id="1715989.NITINOP_2272"/>
<protein>
    <recommendedName>
        <fullName evidence="4">Flagellar protein FliT</fullName>
    </recommendedName>
</protein>
<evidence type="ECO:0000313" key="3">
    <source>
        <dbReference type="Proteomes" id="UP000066284"/>
    </source>
</evidence>
<dbReference type="AlphaFoldDB" id="A0A0S4KS19"/>
<evidence type="ECO:0000256" key="1">
    <source>
        <dbReference type="SAM" id="MobiDB-lite"/>
    </source>
</evidence>
<gene>
    <name evidence="2" type="ORF">NITINOP_2272</name>
</gene>
<reference evidence="3" key="1">
    <citation type="submission" date="2015-09" db="EMBL/GenBank/DDBJ databases">
        <authorList>
            <person name="Daims H."/>
        </authorList>
    </citation>
    <scope>NUCLEOTIDE SEQUENCE [LARGE SCALE GENOMIC DNA]</scope>
</reference>
<dbReference type="OrthoDB" id="9813852at2"/>
<dbReference type="RefSeq" id="WP_062485433.1">
    <property type="nucleotide sequence ID" value="NZ_LN885086.1"/>
</dbReference>
<proteinExistence type="predicted"/>
<sequence length="103" mass="11504">MQEWTTLERLTEAAYTAALKGEWNVVEACYREREAVLQEAEISDAVRERLLALDQEVAERAGTAKAGVAGLLQDVGSRRKRLEHLRQRMGGSPEPSPLIDRQG</sequence>
<organism evidence="2 3">
    <name type="scientific">Candidatus Nitrospira inopinata</name>
    <dbReference type="NCBI Taxonomy" id="1715989"/>
    <lineage>
        <taxon>Bacteria</taxon>
        <taxon>Pseudomonadati</taxon>
        <taxon>Nitrospirota</taxon>
        <taxon>Nitrospiria</taxon>
        <taxon>Nitrospirales</taxon>
        <taxon>Nitrospiraceae</taxon>
        <taxon>Nitrospira</taxon>
    </lineage>
</organism>
<name>A0A0S4KS19_9BACT</name>
<keyword evidence="3" id="KW-1185">Reference proteome</keyword>
<evidence type="ECO:0000313" key="2">
    <source>
        <dbReference type="EMBL" id="CUQ67244.1"/>
    </source>
</evidence>
<dbReference type="Proteomes" id="UP000066284">
    <property type="component" value="Chromosome 1"/>
</dbReference>
<evidence type="ECO:0008006" key="4">
    <source>
        <dbReference type="Google" id="ProtNLM"/>
    </source>
</evidence>
<accession>A0A0S4KS19</accession>
<feature type="region of interest" description="Disordered" evidence="1">
    <location>
        <begin position="84"/>
        <end position="103"/>
    </location>
</feature>
<dbReference type="KEGG" id="nio:NITINOP_2272"/>